<feature type="non-terminal residue" evidence="1">
    <location>
        <position position="1"/>
    </location>
</feature>
<accession>A0AA38CR73</accession>
<dbReference type="Proteomes" id="UP000824469">
    <property type="component" value="Unassembled WGS sequence"/>
</dbReference>
<proteinExistence type="predicted"/>
<comment type="caution">
    <text evidence="1">The sequence shown here is derived from an EMBL/GenBank/DDBJ whole genome shotgun (WGS) entry which is preliminary data.</text>
</comment>
<sequence>VILNDPFLGKQVQDGNFVTVPLSDEFMKNVRLFIFETYCRIHQCIDIWLTLTASTVGFAATPCFNSILSFLT</sequence>
<evidence type="ECO:0000313" key="1">
    <source>
        <dbReference type="EMBL" id="KAH9301019.1"/>
    </source>
</evidence>
<keyword evidence="2" id="KW-1185">Reference proteome</keyword>
<feature type="non-terminal residue" evidence="1">
    <location>
        <position position="72"/>
    </location>
</feature>
<organism evidence="1 2">
    <name type="scientific">Taxus chinensis</name>
    <name type="common">Chinese yew</name>
    <name type="synonym">Taxus wallichiana var. chinensis</name>
    <dbReference type="NCBI Taxonomy" id="29808"/>
    <lineage>
        <taxon>Eukaryota</taxon>
        <taxon>Viridiplantae</taxon>
        <taxon>Streptophyta</taxon>
        <taxon>Embryophyta</taxon>
        <taxon>Tracheophyta</taxon>
        <taxon>Spermatophyta</taxon>
        <taxon>Pinopsida</taxon>
        <taxon>Pinidae</taxon>
        <taxon>Conifers II</taxon>
        <taxon>Cupressales</taxon>
        <taxon>Taxaceae</taxon>
        <taxon>Taxus</taxon>
    </lineage>
</organism>
<protein>
    <submittedName>
        <fullName evidence="1">Uncharacterized protein</fullName>
    </submittedName>
</protein>
<reference evidence="1 2" key="1">
    <citation type="journal article" date="2021" name="Nat. Plants">
        <title>The Taxus genome provides insights into paclitaxel biosynthesis.</title>
        <authorList>
            <person name="Xiong X."/>
            <person name="Gou J."/>
            <person name="Liao Q."/>
            <person name="Li Y."/>
            <person name="Zhou Q."/>
            <person name="Bi G."/>
            <person name="Li C."/>
            <person name="Du R."/>
            <person name="Wang X."/>
            <person name="Sun T."/>
            <person name="Guo L."/>
            <person name="Liang H."/>
            <person name="Lu P."/>
            <person name="Wu Y."/>
            <person name="Zhang Z."/>
            <person name="Ro D.K."/>
            <person name="Shang Y."/>
            <person name="Huang S."/>
            <person name="Yan J."/>
        </authorList>
    </citation>
    <scope>NUCLEOTIDE SEQUENCE [LARGE SCALE GENOMIC DNA]</scope>
    <source>
        <strain evidence="1">Ta-2019</strain>
    </source>
</reference>
<name>A0AA38CR73_TAXCH</name>
<dbReference type="EMBL" id="JAHRHJ020000009">
    <property type="protein sequence ID" value="KAH9301019.1"/>
    <property type="molecule type" value="Genomic_DNA"/>
</dbReference>
<dbReference type="AlphaFoldDB" id="A0AA38CR73"/>
<gene>
    <name evidence="1" type="ORF">KI387_012602</name>
</gene>
<evidence type="ECO:0000313" key="2">
    <source>
        <dbReference type="Proteomes" id="UP000824469"/>
    </source>
</evidence>